<name>W0EVF5_9BACT</name>
<feature type="domain" description="Beta-lactamase-related" evidence="2">
    <location>
        <begin position="66"/>
        <end position="371"/>
    </location>
</feature>
<dbReference type="InterPro" id="IPR001466">
    <property type="entry name" value="Beta-lactam-related"/>
</dbReference>
<accession>W0EVF5</accession>
<dbReference type="eggNOG" id="COG1680">
    <property type="taxonomic scope" value="Bacteria"/>
</dbReference>
<feature type="region of interest" description="Disordered" evidence="1">
    <location>
        <begin position="389"/>
        <end position="467"/>
    </location>
</feature>
<reference evidence="3 4" key="1">
    <citation type="submission" date="2013-12" db="EMBL/GenBank/DDBJ databases">
        <authorList>
            <consortium name="DOE Joint Genome Institute"/>
            <person name="Eisen J."/>
            <person name="Huntemann M."/>
            <person name="Han J."/>
            <person name="Chen A."/>
            <person name="Kyrpides N."/>
            <person name="Mavromatis K."/>
            <person name="Markowitz V."/>
            <person name="Palaniappan K."/>
            <person name="Ivanova N."/>
            <person name="Schaumberg A."/>
            <person name="Pati A."/>
            <person name="Liolios K."/>
            <person name="Nordberg H.P."/>
            <person name="Cantor M.N."/>
            <person name="Hua S.X."/>
            <person name="Woyke T."/>
        </authorList>
    </citation>
    <scope>NUCLEOTIDE SEQUENCE [LARGE SCALE GENOMIC DNA]</scope>
    <source>
        <strain evidence="4">DSM 19437</strain>
    </source>
</reference>
<dbReference type="HOGENOM" id="CLU_020027_0_1_10"/>
<feature type="compositionally biased region" description="Low complexity" evidence="1">
    <location>
        <begin position="397"/>
        <end position="414"/>
    </location>
</feature>
<evidence type="ECO:0000259" key="2">
    <source>
        <dbReference type="Pfam" id="PF00144"/>
    </source>
</evidence>
<dbReference type="Gene3D" id="3.40.710.10">
    <property type="entry name" value="DD-peptidase/beta-lactamase superfamily"/>
    <property type="match status" value="1"/>
</dbReference>
<dbReference type="Pfam" id="PF00144">
    <property type="entry name" value="Beta-lactamase"/>
    <property type="match status" value="1"/>
</dbReference>
<dbReference type="InterPro" id="IPR012338">
    <property type="entry name" value="Beta-lactam/transpept-like"/>
</dbReference>
<gene>
    <name evidence="3" type="ORF">NIASO_05330</name>
</gene>
<evidence type="ECO:0000313" key="4">
    <source>
        <dbReference type="Proteomes" id="UP000003586"/>
    </source>
</evidence>
<proteinExistence type="predicted"/>
<dbReference type="PANTHER" id="PTHR46825">
    <property type="entry name" value="D-ALANYL-D-ALANINE-CARBOXYPEPTIDASE/ENDOPEPTIDASE AMPH"/>
    <property type="match status" value="1"/>
</dbReference>
<dbReference type="STRING" id="929713.NIASO_05330"/>
<organism evidence="3 4">
    <name type="scientific">Niabella soli DSM 19437</name>
    <dbReference type="NCBI Taxonomy" id="929713"/>
    <lineage>
        <taxon>Bacteria</taxon>
        <taxon>Pseudomonadati</taxon>
        <taxon>Bacteroidota</taxon>
        <taxon>Chitinophagia</taxon>
        <taxon>Chitinophagales</taxon>
        <taxon>Chitinophagaceae</taxon>
        <taxon>Niabella</taxon>
    </lineage>
</organism>
<dbReference type="SUPFAM" id="SSF56601">
    <property type="entry name" value="beta-lactamase/transpeptidase-like"/>
    <property type="match status" value="1"/>
</dbReference>
<sequence>MRRFIITLAGILLTIGCKLKSQDKKEKIQVAPAVLIAQNPDPISDAEKAKYAAELDAFFNAGLLRHGFNGGILVAKGGNVLYERYHGFKNPNNKADSIDQNTPFHLASTSKPFTAITVLKLVQNGKLGLTDPVTKFFPAFPYTDVTIENLLSHRSGLPNYLSVMEDKQKWNPKQMISNQDVLNFLIQYRPPIMFKANTRFTYCNTNFVLLALIVEKVTGQKFPDYVKATIFDPLQMNHTFIYTPADSGQVIMSYKGSGALWTNDIFENTYGDKNVYSTPEDMFKWDRALYNPNFIRPSLLDSAFQPHSHEKASMHNYGLGWRMLNLPNGKNVIYHNGKWHGFTPAFARLLDEKAVIIILGNRLNSNIYNQAKKAYDFFGDYMQGKVGSVDEEGEGNAPAAPAAAEAAAVPARVAKTPQRAGKTVARKAVKSTKKSTTSSHQRTKTSATKKAVTSKQTHTATKKKKKK</sequence>
<feature type="compositionally biased region" description="Low complexity" evidence="1">
    <location>
        <begin position="434"/>
        <end position="455"/>
    </location>
</feature>
<dbReference type="PANTHER" id="PTHR46825:SF9">
    <property type="entry name" value="BETA-LACTAMASE-RELATED DOMAIN-CONTAINING PROTEIN"/>
    <property type="match status" value="1"/>
</dbReference>
<feature type="compositionally biased region" description="Basic residues" evidence="1">
    <location>
        <begin position="424"/>
        <end position="433"/>
    </location>
</feature>
<evidence type="ECO:0000313" key="3">
    <source>
        <dbReference type="EMBL" id="AHF14762.1"/>
    </source>
</evidence>
<keyword evidence="4" id="KW-1185">Reference proteome</keyword>
<dbReference type="EMBL" id="CP007035">
    <property type="protein sequence ID" value="AHF14762.1"/>
    <property type="molecule type" value="Genomic_DNA"/>
</dbReference>
<dbReference type="InterPro" id="IPR050491">
    <property type="entry name" value="AmpC-like"/>
</dbReference>
<dbReference type="KEGG" id="nso:NIASO_05330"/>
<dbReference type="PROSITE" id="PS51257">
    <property type="entry name" value="PROKAR_LIPOPROTEIN"/>
    <property type="match status" value="1"/>
</dbReference>
<dbReference type="AlphaFoldDB" id="W0EVF5"/>
<protein>
    <submittedName>
        <fullName evidence="3">Beta-lactamase</fullName>
    </submittedName>
</protein>
<evidence type="ECO:0000256" key="1">
    <source>
        <dbReference type="SAM" id="MobiDB-lite"/>
    </source>
</evidence>
<dbReference type="RefSeq" id="WP_008582989.1">
    <property type="nucleotide sequence ID" value="NZ_CP007035.1"/>
</dbReference>
<dbReference type="Proteomes" id="UP000003586">
    <property type="component" value="Chromosome"/>
</dbReference>